<dbReference type="Pfam" id="PF00072">
    <property type="entry name" value="Response_reg"/>
    <property type="match status" value="1"/>
</dbReference>
<evidence type="ECO:0000256" key="1">
    <source>
        <dbReference type="ARBA" id="ARBA00022553"/>
    </source>
</evidence>
<dbReference type="RefSeq" id="WP_224078746.1">
    <property type="nucleotide sequence ID" value="NZ_CAJZAI010000002.1"/>
</dbReference>
<organism evidence="6 7">
    <name type="scientific">Cupriavidus laharis</name>
    <dbReference type="NCBI Taxonomy" id="151654"/>
    <lineage>
        <taxon>Bacteria</taxon>
        <taxon>Pseudomonadati</taxon>
        <taxon>Pseudomonadota</taxon>
        <taxon>Betaproteobacteria</taxon>
        <taxon>Burkholderiales</taxon>
        <taxon>Burkholderiaceae</taxon>
        <taxon>Cupriavidus</taxon>
    </lineage>
</organism>
<sequence>MNTIDVVIADDHAVVRTGYRRLLELDEGMRVVAEFGDGDAAYDWLVRTRADVLILDLSMPGRGGLEMLQRLRVRVPALRTLVFSMHDSAAVVMQAMRAGAAGYLTKSSAPEALVDAVRKIAAGQQVLSDDIAGLADMGAQPPHFALSPREFDLFRQFARGTAIEDVAARFCLSTKTVANYQTLIRKKMGLANRVEMHRYAVAHGFG</sequence>
<evidence type="ECO:0000256" key="3">
    <source>
        <dbReference type="PROSITE-ProRule" id="PRU00169"/>
    </source>
</evidence>
<dbReference type="Gene3D" id="3.40.50.2300">
    <property type="match status" value="1"/>
</dbReference>
<reference evidence="6 7" key="1">
    <citation type="submission" date="2021-08" db="EMBL/GenBank/DDBJ databases">
        <authorList>
            <person name="Peeters C."/>
        </authorList>
    </citation>
    <scope>NUCLEOTIDE SEQUENCE [LARGE SCALE GENOMIC DNA]</scope>
    <source>
        <strain evidence="6 7">LMG 23992</strain>
    </source>
</reference>
<dbReference type="Proteomes" id="UP000727654">
    <property type="component" value="Unassembled WGS sequence"/>
</dbReference>
<comment type="caution">
    <text evidence="6">The sequence shown here is derived from an EMBL/GenBank/DDBJ whole genome shotgun (WGS) entry which is preliminary data.</text>
</comment>
<name>A0ABN7Y708_9BURK</name>
<keyword evidence="7" id="KW-1185">Reference proteome</keyword>
<proteinExistence type="predicted"/>
<dbReference type="SMART" id="SM00448">
    <property type="entry name" value="REC"/>
    <property type="match status" value="1"/>
</dbReference>
<dbReference type="SUPFAM" id="SSF46894">
    <property type="entry name" value="C-terminal effector domain of the bipartite response regulators"/>
    <property type="match status" value="1"/>
</dbReference>
<dbReference type="InterPro" id="IPR000792">
    <property type="entry name" value="Tscrpt_reg_LuxR_C"/>
</dbReference>
<feature type="domain" description="HTH luxR-type" evidence="4">
    <location>
        <begin position="139"/>
        <end position="204"/>
    </location>
</feature>
<dbReference type="PANTHER" id="PTHR43214:SF43">
    <property type="entry name" value="TWO-COMPONENT RESPONSE REGULATOR"/>
    <property type="match status" value="1"/>
</dbReference>
<dbReference type="Pfam" id="PF00196">
    <property type="entry name" value="GerE"/>
    <property type="match status" value="1"/>
</dbReference>
<dbReference type="CDD" id="cd06170">
    <property type="entry name" value="LuxR_C_like"/>
    <property type="match status" value="1"/>
</dbReference>
<feature type="modified residue" description="4-aspartylphosphate" evidence="3">
    <location>
        <position position="56"/>
    </location>
</feature>
<protein>
    <submittedName>
        <fullName evidence="6">Response regulator UvrY</fullName>
    </submittedName>
</protein>
<evidence type="ECO:0000259" key="4">
    <source>
        <dbReference type="PROSITE" id="PS50043"/>
    </source>
</evidence>
<dbReference type="PROSITE" id="PS50110">
    <property type="entry name" value="RESPONSE_REGULATORY"/>
    <property type="match status" value="1"/>
</dbReference>
<dbReference type="InterPro" id="IPR016032">
    <property type="entry name" value="Sig_transdc_resp-reg_C-effctor"/>
</dbReference>
<dbReference type="PANTHER" id="PTHR43214">
    <property type="entry name" value="TWO-COMPONENT RESPONSE REGULATOR"/>
    <property type="match status" value="1"/>
</dbReference>
<dbReference type="PROSITE" id="PS50043">
    <property type="entry name" value="HTH_LUXR_2"/>
    <property type="match status" value="1"/>
</dbReference>
<dbReference type="InterPro" id="IPR011006">
    <property type="entry name" value="CheY-like_superfamily"/>
</dbReference>
<dbReference type="SMART" id="SM00421">
    <property type="entry name" value="HTH_LUXR"/>
    <property type="match status" value="1"/>
</dbReference>
<dbReference type="PRINTS" id="PR00038">
    <property type="entry name" value="HTHLUXR"/>
</dbReference>
<keyword evidence="1 3" id="KW-0597">Phosphoprotein</keyword>
<feature type="domain" description="Response regulatory" evidence="5">
    <location>
        <begin position="5"/>
        <end position="121"/>
    </location>
</feature>
<evidence type="ECO:0000256" key="2">
    <source>
        <dbReference type="ARBA" id="ARBA00023125"/>
    </source>
</evidence>
<dbReference type="InterPro" id="IPR039420">
    <property type="entry name" value="WalR-like"/>
</dbReference>
<keyword evidence="2" id="KW-0238">DNA-binding</keyword>
<evidence type="ECO:0000313" key="7">
    <source>
        <dbReference type="Proteomes" id="UP000727654"/>
    </source>
</evidence>
<dbReference type="CDD" id="cd17535">
    <property type="entry name" value="REC_NarL-like"/>
    <property type="match status" value="1"/>
</dbReference>
<accession>A0ABN7Y708</accession>
<dbReference type="EMBL" id="CAJZAI010000002">
    <property type="protein sequence ID" value="CAG9168269.1"/>
    <property type="molecule type" value="Genomic_DNA"/>
</dbReference>
<dbReference type="SUPFAM" id="SSF52172">
    <property type="entry name" value="CheY-like"/>
    <property type="match status" value="1"/>
</dbReference>
<gene>
    <name evidence="6" type="primary">uvrY_2</name>
    <name evidence="6" type="ORF">LMG23992_01074</name>
</gene>
<evidence type="ECO:0000259" key="5">
    <source>
        <dbReference type="PROSITE" id="PS50110"/>
    </source>
</evidence>
<dbReference type="InterPro" id="IPR058245">
    <property type="entry name" value="NreC/VraR/RcsB-like_REC"/>
</dbReference>
<evidence type="ECO:0000313" key="6">
    <source>
        <dbReference type="EMBL" id="CAG9168269.1"/>
    </source>
</evidence>
<dbReference type="InterPro" id="IPR001789">
    <property type="entry name" value="Sig_transdc_resp-reg_receiver"/>
</dbReference>